<dbReference type="RefSeq" id="WP_203661639.1">
    <property type="nucleotide sequence ID" value="NZ_BAAAZM010000014.1"/>
</dbReference>
<dbReference type="InterPro" id="IPR011576">
    <property type="entry name" value="Pyridox_Oxase_N"/>
</dbReference>
<evidence type="ECO:0000259" key="1">
    <source>
        <dbReference type="Pfam" id="PF01243"/>
    </source>
</evidence>
<evidence type="ECO:0000313" key="2">
    <source>
        <dbReference type="EMBL" id="GID14058.1"/>
    </source>
</evidence>
<name>A0A8J3JFQ9_9ACTN</name>
<dbReference type="InterPro" id="IPR012349">
    <property type="entry name" value="Split_barrel_FMN-bd"/>
</dbReference>
<dbReference type="Pfam" id="PF01243">
    <property type="entry name" value="PNPOx_N"/>
    <property type="match status" value="1"/>
</dbReference>
<dbReference type="Proteomes" id="UP000612808">
    <property type="component" value="Unassembled WGS sequence"/>
</dbReference>
<evidence type="ECO:0000313" key="3">
    <source>
        <dbReference type="Proteomes" id="UP000612808"/>
    </source>
</evidence>
<keyword evidence="3" id="KW-1185">Reference proteome</keyword>
<protein>
    <recommendedName>
        <fullName evidence="1">Pyridoxamine 5'-phosphate oxidase N-terminal domain-containing protein</fullName>
    </recommendedName>
</protein>
<dbReference type="Gene3D" id="2.30.110.10">
    <property type="entry name" value="Electron Transport, Fmn-binding Protein, Chain A"/>
    <property type="match status" value="1"/>
</dbReference>
<sequence>MATWTEFATSAPELAEAIRGLVHQFGQGFGYLATVRDDGGPRVHPVSPLITHDGLFCFLIDSPKRRDLDRDGRYALHSFPPEDCDDEAYVAGRAVPVADPDRRARLAHQSRAAASVDWQLYEFLVDAAMLARRDTGVGGPAIDQESAHFTIWRDPASLTAAPSIREVQ</sequence>
<dbReference type="AlphaFoldDB" id="A0A8J3JFQ9"/>
<proteinExistence type="predicted"/>
<dbReference type="SUPFAM" id="SSF50475">
    <property type="entry name" value="FMN-binding split barrel"/>
    <property type="match status" value="1"/>
</dbReference>
<gene>
    <name evidence="2" type="ORF">Aru02nite_49470</name>
</gene>
<dbReference type="EMBL" id="BOMB01000028">
    <property type="protein sequence ID" value="GID14058.1"/>
    <property type="molecule type" value="Genomic_DNA"/>
</dbReference>
<accession>A0A8J3JFQ9</accession>
<organism evidence="2 3">
    <name type="scientific">Actinocatenispora rupis</name>
    <dbReference type="NCBI Taxonomy" id="519421"/>
    <lineage>
        <taxon>Bacteria</taxon>
        <taxon>Bacillati</taxon>
        <taxon>Actinomycetota</taxon>
        <taxon>Actinomycetes</taxon>
        <taxon>Micromonosporales</taxon>
        <taxon>Micromonosporaceae</taxon>
        <taxon>Actinocatenispora</taxon>
    </lineage>
</organism>
<feature type="domain" description="Pyridoxamine 5'-phosphate oxidase N-terminal" evidence="1">
    <location>
        <begin position="16"/>
        <end position="114"/>
    </location>
</feature>
<comment type="caution">
    <text evidence="2">The sequence shown here is derived from an EMBL/GenBank/DDBJ whole genome shotgun (WGS) entry which is preliminary data.</text>
</comment>
<reference evidence="2" key="1">
    <citation type="submission" date="2021-01" db="EMBL/GenBank/DDBJ databases">
        <title>Whole genome shotgun sequence of Actinocatenispora rupis NBRC 107355.</title>
        <authorList>
            <person name="Komaki H."/>
            <person name="Tamura T."/>
        </authorList>
    </citation>
    <scope>NUCLEOTIDE SEQUENCE</scope>
    <source>
        <strain evidence="2">NBRC 107355</strain>
    </source>
</reference>